<comment type="catalytic activity">
    <reaction evidence="16">
        <text>octadecanoyl-CoA + 2 Fe(II)-[cytochrome b5] + O2 + 2 H(+) = (9Z)-octadecenoyl-CoA + 2 Fe(III)-[cytochrome b5] + 2 H2O</text>
        <dbReference type="Rhea" id="RHEA:19721"/>
        <dbReference type="Rhea" id="RHEA-COMP:10438"/>
        <dbReference type="Rhea" id="RHEA-COMP:10439"/>
        <dbReference type="ChEBI" id="CHEBI:15377"/>
        <dbReference type="ChEBI" id="CHEBI:15378"/>
        <dbReference type="ChEBI" id="CHEBI:15379"/>
        <dbReference type="ChEBI" id="CHEBI:29033"/>
        <dbReference type="ChEBI" id="CHEBI:29034"/>
        <dbReference type="ChEBI" id="CHEBI:57387"/>
        <dbReference type="ChEBI" id="CHEBI:57394"/>
        <dbReference type="EC" id="1.14.19.1"/>
    </reaction>
</comment>
<dbReference type="Pfam" id="PF00487">
    <property type="entry name" value="FA_desaturase"/>
    <property type="match status" value="1"/>
</dbReference>
<evidence type="ECO:0000256" key="13">
    <source>
        <dbReference type="ARBA" id="ARBA00023098"/>
    </source>
</evidence>
<dbReference type="InterPro" id="IPR015876">
    <property type="entry name" value="Acyl-CoA_DS"/>
</dbReference>
<keyword evidence="10 17" id="KW-1133">Transmembrane helix</keyword>
<dbReference type="STRING" id="154538.A0A1M2VSL9"/>
<dbReference type="GO" id="GO:0020037">
    <property type="term" value="F:heme binding"/>
    <property type="evidence" value="ECO:0007669"/>
    <property type="project" value="InterPro"/>
</dbReference>
<dbReference type="Pfam" id="PF00173">
    <property type="entry name" value="Cyt-b5"/>
    <property type="match status" value="1"/>
</dbReference>
<comment type="cofactor">
    <cofactor evidence="16">
        <name>Fe(2+)</name>
        <dbReference type="ChEBI" id="CHEBI:29033"/>
    </cofactor>
    <text evidence="16">Expected to bind 2 Fe(2+) ions per subunit.</text>
</comment>
<dbReference type="InterPro" id="IPR036400">
    <property type="entry name" value="Cyt_B5-like_heme/steroid_sf"/>
</dbReference>
<dbReference type="GO" id="GO:0006636">
    <property type="term" value="P:unsaturated fatty acid biosynthetic process"/>
    <property type="evidence" value="ECO:0007669"/>
    <property type="project" value="UniProtKB-UniRule"/>
</dbReference>
<keyword evidence="12 16" id="KW-0408">Iron</keyword>
<dbReference type="FunFam" id="3.10.120.10:FF:000004">
    <property type="entry name" value="Acyl-CoA desaturase"/>
    <property type="match status" value="1"/>
</dbReference>
<evidence type="ECO:0000256" key="9">
    <source>
        <dbReference type="ARBA" id="ARBA00022982"/>
    </source>
</evidence>
<feature type="transmembrane region" description="Helical" evidence="17">
    <location>
        <begin position="43"/>
        <end position="63"/>
    </location>
</feature>
<dbReference type="AlphaFoldDB" id="A0A1M2VSL9"/>
<dbReference type="InterPro" id="IPR009160">
    <property type="entry name" value="Acyl-CoA_deSatase_haem/ster-bd"/>
</dbReference>
<keyword evidence="6 17" id="KW-0812">Transmembrane</keyword>
<evidence type="ECO:0000256" key="8">
    <source>
        <dbReference type="ARBA" id="ARBA00022832"/>
    </source>
</evidence>
<proteinExistence type="inferred from homology"/>
<evidence type="ECO:0000256" key="6">
    <source>
        <dbReference type="ARBA" id="ARBA00022692"/>
    </source>
</evidence>
<dbReference type="InterPro" id="IPR018506">
    <property type="entry name" value="Cyt_B5_heme-BS"/>
</dbReference>
<evidence type="ECO:0000256" key="1">
    <source>
        <dbReference type="ARBA" id="ARBA00004141"/>
    </source>
</evidence>
<keyword evidence="8 16" id="KW-0276">Fatty acid metabolism</keyword>
<comment type="caution">
    <text evidence="19">The sequence shown here is derived from an EMBL/GenBank/DDBJ whole genome shotgun (WGS) entry which is preliminary data.</text>
</comment>
<dbReference type="GO" id="GO:0005506">
    <property type="term" value="F:iron ion binding"/>
    <property type="evidence" value="ECO:0007669"/>
    <property type="project" value="TreeGrafter"/>
</dbReference>
<evidence type="ECO:0000256" key="17">
    <source>
        <dbReference type="SAM" id="Phobius"/>
    </source>
</evidence>
<dbReference type="PRINTS" id="PR00075">
    <property type="entry name" value="FACDDSATRASE"/>
</dbReference>
<dbReference type="PROSITE" id="PS00191">
    <property type="entry name" value="CYTOCHROME_B5_1"/>
    <property type="match status" value="1"/>
</dbReference>
<keyword evidence="14 17" id="KW-0472">Membrane</keyword>
<evidence type="ECO:0000256" key="14">
    <source>
        <dbReference type="ARBA" id="ARBA00023136"/>
    </source>
</evidence>
<dbReference type="CDD" id="cd03505">
    <property type="entry name" value="Delta9-FADS-like"/>
    <property type="match status" value="1"/>
</dbReference>
<dbReference type="PROSITE" id="PS50255">
    <property type="entry name" value="CYTOCHROME_B5_2"/>
    <property type="match status" value="1"/>
</dbReference>
<dbReference type="PANTHER" id="PTHR11351">
    <property type="entry name" value="ACYL-COA DESATURASE"/>
    <property type="match status" value="1"/>
</dbReference>
<accession>A0A1M2VSL9</accession>
<keyword evidence="13 16" id="KW-0443">Lipid metabolism</keyword>
<protein>
    <recommendedName>
        <fullName evidence="16">Acyl-CoA desaturase</fullName>
        <ecNumber evidence="16">1.14.19.1</ecNumber>
    </recommendedName>
</protein>
<evidence type="ECO:0000256" key="3">
    <source>
        <dbReference type="ARBA" id="ARBA00022448"/>
    </source>
</evidence>
<dbReference type="PIRSF" id="PIRSF000345">
    <property type="entry name" value="OLE1"/>
    <property type="match status" value="1"/>
</dbReference>
<keyword evidence="7 16" id="KW-0479">Metal-binding</keyword>
<dbReference type="InterPro" id="IPR005804">
    <property type="entry name" value="FA_desaturase_dom"/>
</dbReference>
<feature type="domain" description="Cytochrome b5 heme-binding" evidence="18">
    <location>
        <begin position="327"/>
        <end position="386"/>
    </location>
</feature>
<name>A0A1M2VSL9_TRAPU</name>
<dbReference type="GO" id="GO:0004768">
    <property type="term" value="F:stearoyl-CoA 9-desaturase activity"/>
    <property type="evidence" value="ECO:0007669"/>
    <property type="project" value="UniProtKB-UniRule"/>
</dbReference>
<dbReference type="EC" id="1.14.19.1" evidence="16"/>
<dbReference type="EMBL" id="MNAD01000768">
    <property type="protein sequence ID" value="OJT10587.1"/>
    <property type="molecule type" value="Genomic_DNA"/>
</dbReference>
<evidence type="ECO:0000256" key="4">
    <source>
        <dbReference type="ARBA" id="ARBA00022516"/>
    </source>
</evidence>
<dbReference type="Gene3D" id="3.10.120.10">
    <property type="entry name" value="Cytochrome b5-like heme/steroid binding domain"/>
    <property type="match status" value="1"/>
</dbReference>
<evidence type="ECO:0000313" key="19">
    <source>
        <dbReference type="EMBL" id="OJT10587.1"/>
    </source>
</evidence>
<evidence type="ECO:0000256" key="2">
    <source>
        <dbReference type="ARBA" id="ARBA00009295"/>
    </source>
</evidence>
<evidence type="ECO:0000256" key="15">
    <source>
        <dbReference type="ARBA" id="ARBA00023160"/>
    </source>
</evidence>
<dbReference type="SUPFAM" id="SSF55856">
    <property type="entry name" value="Cytochrome b5-like heme/steroid binding domain"/>
    <property type="match status" value="1"/>
</dbReference>
<keyword evidence="11 16" id="KW-0560">Oxidoreductase</keyword>
<evidence type="ECO:0000256" key="16">
    <source>
        <dbReference type="PIRNR" id="PIRNR000345"/>
    </source>
</evidence>
<feature type="transmembrane region" description="Helical" evidence="17">
    <location>
        <begin position="75"/>
        <end position="96"/>
    </location>
</feature>
<keyword evidence="3 16" id="KW-0813">Transport</keyword>
<keyword evidence="9 16" id="KW-0249">Electron transport</keyword>
<reference evidence="19 20" key="1">
    <citation type="submission" date="2016-10" db="EMBL/GenBank/DDBJ databases">
        <title>Genome sequence of the basidiomycete white-rot fungus Trametes pubescens.</title>
        <authorList>
            <person name="Makela M.R."/>
            <person name="Granchi Z."/>
            <person name="Peng M."/>
            <person name="De Vries R.P."/>
            <person name="Grigoriev I."/>
            <person name="Riley R."/>
            <person name="Hilden K."/>
        </authorList>
    </citation>
    <scope>NUCLEOTIDE SEQUENCE [LARGE SCALE GENOMIC DNA]</scope>
    <source>
        <strain evidence="19 20">FBCC735</strain>
    </source>
</reference>
<keyword evidence="5 16" id="KW-0349">Heme</keyword>
<dbReference type="PROSITE" id="PS00476">
    <property type="entry name" value="FATTY_ACID_DESATUR_1"/>
    <property type="match status" value="1"/>
</dbReference>
<dbReference type="SMART" id="SM01117">
    <property type="entry name" value="Cyt-b5"/>
    <property type="match status" value="1"/>
</dbReference>
<feature type="transmembrane region" description="Helical" evidence="17">
    <location>
        <begin position="156"/>
        <end position="176"/>
    </location>
</feature>
<organism evidence="19 20">
    <name type="scientific">Trametes pubescens</name>
    <name type="common">White-rot fungus</name>
    <dbReference type="NCBI Taxonomy" id="154538"/>
    <lineage>
        <taxon>Eukaryota</taxon>
        <taxon>Fungi</taxon>
        <taxon>Dikarya</taxon>
        <taxon>Basidiomycota</taxon>
        <taxon>Agaricomycotina</taxon>
        <taxon>Agaricomycetes</taxon>
        <taxon>Polyporales</taxon>
        <taxon>Polyporaceae</taxon>
        <taxon>Trametes</taxon>
    </lineage>
</organism>
<keyword evidence="20" id="KW-1185">Reference proteome</keyword>
<dbReference type="OMA" id="LIWLRYG"/>
<dbReference type="InterPro" id="IPR001199">
    <property type="entry name" value="Cyt_B5-like_heme/steroid-bd"/>
</dbReference>
<evidence type="ECO:0000259" key="18">
    <source>
        <dbReference type="PROSITE" id="PS50255"/>
    </source>
</evidence>
<keyword evidence="4 16" id="KW-0444">Lipid biosynthesis</keyword>
<dbReference type="InterPro" id="IPR001522">
    <property type="entry name" value="FADS-1_CS"/>
</dbReference>
<evidence type="ECO:0000256" key="10">
    <source>
        <dbReference type="ARBA" id="ARBA00022989"/>
    </source>
</evidence>
<evidence type="ECO:0000256" key="7">
    <source>
        <dbReference type="ARBA" id="ARBA00022723"/>
    </source>
</evidence>
<sequence>MYSWKTTKDILSRVRWFNLAILTVTPSIWIYGTRTTPLRTETLLWSMAYYVFTMIGITAGYHRLWSHRSYNASRFLQYLLIVMGASAVQGSVYWWARGHRSHHRYTDTPLDPYNAKRGFLYSHIGWMLIKPAVKPGHADISDLQNNDVVQWQHRHYFALIAVVGYLLPTVVAGLGWGDWWGGWFYAGMMRITLAHHSTFCINSVAHHLGESPFDDRKSARDHFFSALLTMGEGYHNFHHQFPMDYRNARKWYQYDPTKWFIASCAAVGLASHLRVFPENEISKSELTMELKRLKCEQDRIRWPPKLEELPIVSWETFQWQAETRRLVIVSGFIHDVSDFVDKHPGGERLLLKKVGKDATAAFCGGVYDHGNAAHNLLSMMRVGILLGGVEHVNTVAPGERLRIVERMSE</sequence>
<evidence type="ECO:0000313" key="20">
    <source>
        <dbReference type="Proteomes" id="UP000184267"/>
    </source>
</evidence>
<keyword evidence="15 16" id="KW-0275">Fatty acid biosynthesis</keyword>
<dbReference type="Proteomes" id="UP000184267">
    <property type="component" value="Unassembled WGS sequence"/>
</dbReference>
<dbReference type="GO" id="GO:0005789">
    <property type="term" value="C:endoplasmic reticulum membrane"/>
    <property type="evidence" value="ECO:0007669"/>
    <property type="project" value="TreeGrafter"/>
</dbReference>
<evidence type="ECO:0000256" key="12">
    <source>
        <dbReference type="ARBA" id="ARBA00023004"/>
    </source>
</evidence>
<dbReference type="PANTHER" id="PTHR11351:SF31">
    <property type="entry name" value="DESATURASE 1, ISOFORM A-RELATED"/>
    <property type="match status" value="1"/>
</dbReference>
<gene>
    <name evidence="19" type="ORF">TRAPUB_12886</name>
</gene>
<comment type="subcellular location">
    <subcellularLocation>
        <location evidence="1">Membrane</location>
        <topology evidence="1">Multi-pass membrane protein</topology>
    </subcellularLocation>
</comment>
<comment type="similarity">
    <text evidence="2 16">Belongs to the fatty acid desaturase type 1 family.</text>
</comment>
<dbReference type="OrthoDB" id="10260134at2759"/>
<evidence type="ECO:0000256" key="5">
    <source>
        <dbReference type="ARBA" id="ARBA00022617"/>
    </source>
</evidence>
<evidence type="ECO:0000256" key="11">
    <source>
        <dbReference type="ARBA" id="ARBA00023002"/>
    </source>
</evidence>
<comment type="function">
    <text evidence="16">Stearoyl-CoA desaturase that utilizes O(2) and electrons from reduced cytochrome b5 to introduce the first double bond into saturated fatty acyl-CoA substrates.</text>
</comment>